<evidence type="ECO:0000256" key="2">
    <source>
        <dbReference type="ARBA" id="ARBA00022964"/>
    </source>
</evidence>
<dbReference type="InterPro" id="IPR000627">
    <property type="entry name" value="Intradiol_dOase_C"/>
</dbReference>
<evidence type="ECO:0000256" key="3">
    <source>
        <dbReference type="ARBA" id="ARBA00023002"/>
    </source>
</evidence>
<keyword evidence="6" id="KW-1185">Reference proteome</keyword>
<evidence type="ECO:0000256" key="1">
    <source>
        <dbReference type="ARBA" id="ARBA00007825"/>
    </source>
</evidence>
<evidence type="ECO:0000259" key="4">
    <source>
        <dbReference type="Pfam" id="PF00775"/>
    </source>
</evidence>
<dbReference type="PANTHER" id="PTHR33711:SF9">
    <property type="entry name" value="PROTOCATECHUATE 3,4-DIOXYGENASE ALPHA CHAIN"/>
    <property type="match status" value="1"/>
</dbReference>
<keyword evidence="3 5" id="KW-0560">Oxidoreductase</keyword>
<reference evidence="6" key="1">
    <citation type="submission" date="2024-04" db="EMBL/GenBank/DDBJ databases">
        <title>Phylogenomic analyses of a clade within the roseobacter group suggest taxonomic reassignments of species of the genera Aestuariivita, Citreicella, Loktanella, Nautella, Pelagibaca, Ruegeria, Thalassobius, Thiobacimonas and Tropicibacter, and the proposal o.</title>
        <authorList>
            <person name="Jeon C.O."/>
        </authorList>
    </citation>
    <scope>NUCLEOTIDE SEQUENCE [LARGE SCALE GENOMIC DNA]</scope>
    <source>
        <strain evidence="6">SS1-5</strain>
    </source>
</reference>
<reference evidence="5 6" key="2">
    <citation type="submission" date="2024-08" db="EMBL/GenBank/DDBJ databases">
        <title>Phylogenomic analyses of a clade within the roseobacter group suggest taxonomic reassignments of species of the genera Aestuariivita, Citreicella, Loktanella, Nautella, Pelagibaca, Ruegeria, Thalassobius, Thiobacimonas and Tropicibacter, and the proposal o.</title>
        <authorList>
            <person name="Jeon C.O."/>
        </authorList>
    </citation>
    <scope>NUCLEOTIDE SEQUENCE [LARGE SCALE GENOMIC DNA]</scope>
    <source>
        <strain evidence="5 6">SS1-5</strain>
    </source>
</reference>
<protein>
    <submittedName>
        <fullName evidence="5">Protocatechuate 3,4-dioxygenase subunit alpha</fullName>
        <ecNumber evidence="5">1.13.11.3</ecNumber>
    </submittedName>
</protein>
<dbReference type="RefSeq" id="WP_373635530.1">
    <property type="nucleotide sequence ID" value="NZ_CP151767.2"/>
</dbReference>
<dbReference type="NCBIfam" id="TIGR02423">
    <property type="entry name" value="protocat_alph"/>
    <property type="match status" value="1"/>
</dbReference>
<dbReference type="EC" id="1.13.11.3" evidence="5"/>
<dbReference type="SUPFAM" id="SSF49482">
    <property type="entry name" value="Aromatic compound dioxygenase"/>
    <property type="match status" value="1"/>
</dbReference>
<evidence type="ECO:0000313" key="5">
    <source>
        <dbReference type="EMBL" id="XFU26676.1"/>
    </source>
</evidence>
<evidence type="ECO:0000313" key="6">
    <source>
        <dbReference type="Proteomes" id="UP001470809"/>
    </source>
</evidence>
<dbReference type="PANTHER" id="PTHR33711">
    <property type="entry name" value="DIOXYGENASE, PUTATIVE (AFU_ORTHOLOGUE AFUA_2G02910)-RELATED"/>
    <property type="match status" value="1"/>
</dbReference>
<dbReference type="Gene3D" id="2.60.130.10">
    <property type="entry name" value="Aromatic compound dioxygenase"/>
    <property type="match status" value="1"/>
</dbReference>
<dbReference type="GO" id="GO:0018578">
    <property type="term" value="F:protocatechuate 3,4-dioxygenase activity"/>
    <property type="evidence" value="ECO:0007669"/>
    <property type="project" value="UniProtKB-EC"/>
</dbReference>
<sequence length="164" mass="17987">MHIGLMPQDCGVSKPAQLGALRPTGTQPIEITGTVWDGDGAPVKDVLIEVWQADEQGQTTTDGHAYWQRVASDFETGKWQINTVKPGTIGNAAPHLTLWIVARGVNIGLHTRLYFPDDALDAVLQSLPVDRRATLLAQQDGNNPARYTFNIHLQGDKETVFFDV</sequence>
<keyword evidence="2" id="KW-0223">Dioxygenase</keyword>
<gene>
    <name evidence="5" type="primary">pcaG</name>
    <name evidence="5" type="ORF">AABB31_13030</name>
</gene>
<dbReference type="EMBL" id="CP151767">
    <property type="protein sequence ID" value="XFU26676.1"/>
    <property type="molecule type" value="Genomic_DNA"/>
</dbReference>
<dbReference type="Pfam" id="PF00775">
    <property type="entry name" value="Dioxygenase_C"/>
    <property type="match status" value="1"/>
</dbReference>
<dbReference type="InterPro" id="IPR015889">
    <property type="entry name" value="Intradiol_dOase_core"/>
</dbReference>
<dbReference type="Proteomes" id="UP001470809">
    <property type="component" value="Chromosome"/>
</dbReference>
<dbReference type="InterPro" id="IPR012786">
    <property type="entry name" value="Protocat_dOase_a"/>
</dbReference>
<name>A0ABZ3JC39_9RHOB</name>
<accession>A0ABZ3JC39</accession>
<feature type="domain" description="Intradiol ring-cleavage dioxygenases" evidence="4">
    <location>
        <begin position="27"/>
        <end position="88"/>
    </location>
</feature>
<proteinExistence type="inferred from homology"/>
<organism evidence="5 6">
    <name type="scientific">Yoonia rhodophyticola</name>
    <dbReference type="NCBI Taxonomy" id="3137370"/>
    <lineage>
        <taxon>Bacteria</taxon>
        <taxon>Pseudomonadati</taxon>
        <taxon>Pseudomonadota</taxon>
        <taxon>Alphaproteobacteria</taxon>
        <taxon>Rhodobacterales</taxon>
        <taxon>Paracoccaceae</taxon>
        <taxon>Yoonia</taxon>
    </lineage>
</organism>
<comment type="similarity">
    <text evidence="1">Belongs to the intradiol ring-cleavage dioxygenase family.</text>
</comment>
<dbReference type="InterPro" id="IPR050770">
    <property type="entry name" value="Intradiol_RC_Dioxygenase"/>
</dbReference>